<sequence>MTSDGPCLSDSRGTLFPQKTYLPLPEPSRAPPCRHRRLVAENEAKPCHKNSTTLKTTLPIRVSSTTRTPLPRATDTQRIVRRVDTSRSVDDRPALMPIHMKSRPGDDNRVLAILNTTHARGPLVDGSQALATQNLMRIKNPRVGVNQAPITPRKIHTTNLAAEESLLARREDTRRETKSGTDALTGTRCLPRAEETMDTVIRTVRPARQWTDEKGVVGHHETTATTTRTSVLVAAHDPLHPLGRGIETPTNHGREIEAIALLATMTAMGLPYHTDLAHKGELHMDPLHLERGPHR</sequence>
<reference evidence="2" key="2">
    <citation type="submission" date="2022-07" db="EMBL/GenBank/DDBJ databases">
        <authorList>
            <person name="Goncalves M.F.M."/>
            <person name="Hilario S."/>
            <person name="Van De Peer Y."/>
            <person name="Esteves A.C."/>
            <person name="Alves A."/>
        </authorList>
    </citation>
    <scope>NUCLEOTIDE SEQUENCE</scope>
    <source>
        <strain evidence="2">MUM 19.33</strain>
    </source>
</reference>
<comment type="caution">
    <text evidence="2">The sequence shown here is derived from an EMBL/GenBank/DDBJ whole genome shotgun (WGS) entry which is preliminary data.</text>
</comment>
<protein>
    <submittedName>
        <fullName evidence="2">Uncharacterized protein</fullName>
    </submittedName>
</protein>
<dbReference type="RefSeq" id="XP_051361399.1">
    <property type="nucleotide sequence ID" value="XM_051507442.1"/>
</dbReference>
<dbReference type="EMBL" id="JAGIXG020000031">
    <property type="protein sequence ID" value="KAI6780543.1"/>
    <property type="molecule type" value="Genomic_DNA"/>
</dbReference>
<dbReference type="AlphaFoldDB" id="A0A9P9XZU7"/>
<feature type="region of interest" description="Disordered" evidence="1">
    <location>
        <begin position="1"/>
        <end position="31"/>
    </location>
</feature>
<organism evidence="2 3">
    <name type="scientific">Emericellopsis cladophorae</name>
    <dbReference type="NCBI Taxonomy" id="2686198"/>
    <lineage>
        <taxon>Eukaryota</taxon>
        <taxon>Fungi</taxon>
        <taxon>Dikarya</taxon>
        <taxon>Ascomycota</taxon>
        <taxon>Pezizomycotina</taxon>
        <taxon>Sordariomycetes</taxon>
        <taxon>Hypocreomycetidae</taxon>
        <taxon>Hypocreales</taxon>
        <taxon>Bionectriaceae</taxon>
        <taxon>Emericellopsis</taxon>
    </lineage>
</organism>
<evidence type="ECO:0000313" key="3">
    <source>
        <dbReference type="Proteomes" id="UP001055219"/>
    </source>
</evidence>
<evidence type="ECO:0000313" key="2">
    <source>
        <dbReference type="EMBL" id="KAI6780543.1"/>
    </source>
</evidence>
<keyword evidence="3" id="KW-1185">Reference proteome</keyword>
<gene>
    <name evidence="2" type="ORF">J7T54_000183</name>
</gene>
<dbReference type="Proteomes" id="UP001055219">
    <property type="component" value="Unassembled WGS sequence"/>
</dbReference>
<accession>A0A9P9XZU7</accession>
<reference evidence="2" key="1">
    <citation type="journal article" date="2021" name="J Fungi (Basel)">
        <title>Genomic and Metabolomic Analyses of the Marine Fungus Emericellopsis cladophorae: Insights into Saltwater Adaptability Mechanisms and Its Biosynthetic Potential.</title>
        <authorList>
            <person name="Goncalves M.F.M."/>
            <person name="Hilario S."/>
            <person name="Van de Peer Y."/>
            <person name="Esteves A.C."/>
            <person name="Alves A."/>
        </authorList>
    </citation>
    <scope>NUCLEOTIDE SEQUENCE</scope>
    <source>
        <strain evidence="2">MUM 19.33</strain>
    </source>
</reference>
<dbReference type="GeneID" id="75826704"/>
<name>A0A9P9XZU7_9HYPO</name>
<evidence type="ECO:0000256" key="1">
    <source>
        <dbReference type="SAM" id="MobiDB-lite"/>
    </source>
</evidence>
<proteinExistence type="predicted"/>